<reference evidence="5" key="1">
    <citation type="submission" date="2023-07" db="EMBL/GenBank/DDBJ databases">
        <authorList>
            <consortium name="AG Swart"/>
            <person name="Singh M."/>
            <person name="Singh A."/>
            <person name="Seah K."/>
            <person name="Emmerich C."/>
        </authorList>
    </citation>
    <scope>NUCLEOTIDE SEQUENCE</scope>
    <source>
        <strain evidence="5">DP1</strain>
    </source>
</reference>
<protein>
    <recommendedName>
        <fullName evidence="4">EF-hand domain-containing protein</fullName>
    </recommendedName>
</protein>
<comment type="caution">
    <text evidence="5">The sequence shown here is derived from an EMBL/GenBank/DDBJ whole genome shotgun (WGS) entry which is preliminary data.</text>
</comment>
<evidence type="ECO:0000256" key="3">
    <source>
        <dbReference type="ARBA" id="ARBA00022837"/>
    </source>
</evidence>
<dbReference type="InterPro" id="IPR051581">
    <property type="entry name" value="Ca-bind"/>
</dbReference>
<dbReference type="PROSITE" id="PS50222">
    <property type="entry name" value="EF_HAND_2"/>
    <property type="match status" value="4"/>
</dbReference>
<organism evidence="5 6">
    <name type="scientific">Euplotes crassus</name>
    <dbReference type="NCBI Taxonomy" id="5936"/>
    <lineage>
        <taxon>Eukaryota</taxon>
        <taxon>Sar</taxon>
        <taxon>Alveolata</taxon>
        <taxon>Ciliophora</taxon>
        <taxon>Intramacronucleata</taxon>
        <taxon>Spirotrichea</taxon>
        <taxon>Hypotrichia</taxon>
        <taxon>Euplotida</taxon>
        <taxon>Euplotidae</taxon>
        <taxon>Moneuplotes</taxon>
    </lineage>
</organism>
<keyword evidence="1" id="KW-0479">Metal-binding</keyword>
<dbReference type="EMBL" id="CAMPGE010000488">
    <property type="protein sequence ID" value="CAI2359234.1"/>
    <property type="molecule type" value="Genomic_DNA"/>
</dbReference>
<keyword evidence="3" id="KW-0106">Calcium</keyword>
<dbReference type="InterPro" id="IPR018247">
    <property type="entry name" value="EF_Hand_1_Ca_BS"/>
</dbReference>
<dbReference type="SMART" id="SM00054">
    <property type="entry name" value="EFh"/>
    <property type="match status" value="4"/>
</dbReference>
<evidence type="ECO:0000259" key="4">
    <source>
        <dbReference type="PROSITE" id="PS50222"/>
    </source>
</evidence>
<feature type="domain" description="EF-hand" evidence="4">
    <location>
        <begin position="196"/>
        <end position="231"/>
    </location>
</feature>
<dbReference type="CDD" id="cd00051">
    <property type="entry name" value="EFh"/>
    <property type="match status" value="3"/>
</dbReference>
<dbReference type="InterPro" id="IPR002048">
    <property type="entry name" value="EF_hand_dom"/>
</dbReference>
<gene>
    <name evidence="5" type="ORF">ECRASSUSDP1_LOCUS520</name>
</gene>
<feature type="domain" description="EF-hand" evidence="4">
    <location>
        <begin position="671"/>
        <end position="706"/>
    </location>
</feature>
<name>A0AAD1X387_EUPCR</name>
<dbReference type="GO" id="GO:0005509">
    <property type="term" value="F:calcium ion binding"/>
    <property type="evidence" value="ECO:0007669"/>
    <property type="project" value="InterPro"/>
</dbReference>
<accession>A0AAD1X387</accession>
<evidence type="ECO:0000256" key="1">
    <source>
        <dbReference type="ARBA" id="ARBA00022723"/>
    </source>
</evidence>
<evidence type="ECO:0000313" key="5">
    <source>
        <dbReference type="EMBL" id="CAI2359234.1"/>
    </source>
</evidence>
<dbReference type="PANTHER" id="PTHR34524:SF6">
    <property type="entry name" value="CALCYPHOSINE LIKE"/>
    <property type="match status" value="1"/>
</dbReference>
<dbReference type="PANTHER" id="PTHR34524">
    <property type="entry name" value="CALCYPHOSIN"/>
    <property type="match status" value="1"/>
</dbReference>
<feature type="domain" description="EF-hand" evidence="4">
    <location>
        <begin position="71"/>
        <end position="106"/>
    </location>
</feature>
<dbReference type="PROSITE" id="PS00018">
    <property type="entry name" value="EF_HAND_1"/>
    <property type="match status" value="3"/>
</dbReference>
<dbReference type="AlphaFoldDB" id="A0AAD1X387"/>
<dbReference type="InterPro" id="IPR011992">
    <property type="entry name" value="EF-hand-dom_pair"/>
</dbReference>
<keyword evidence="6" id="KW-1185">Reference proteome</keyword>
<feature type="domain" description="EF-hand" evidence="4">
    <location>
        <begin position="545"/>
        <end position="580"/>
    </location>
</feature>
<dbReference type="Pfam" id="PF13499">
    <property type="entry name" value="EF-hand_7"/>
    <property type="match status" value="1"/>
</dbReference>
<keyword evidence="2" id="KW-0677">Repeat</keyword>
<dbReference type="Proteomes" id="UP001295684">
    <property type="component" value="Unassembled WGS sequence"/>
</dbReference>
<dbReference type="Pfam" id="PF13833">
    <property type="entry name" value="EF-hand_8"/>
    <property type="match status" value="1"/>
</dbReference>
<sequence>MSISNETRKILAELFLNIAEHELNVENGRLDLAEQYSFESIVGFNRIDLENSGEIEAEDIKLFCDDNAIKCTLSEAARLIDQYDENGNGRLSYIEFCQLILPSTNDHLRAIAKSREAEYRFIKSAYLSVPVENALANLFRAEIEYQRAIEDIKIELNQRSDFSTKRCFDAIDKAHPYNSLDRNEIRDFVGEYYTILSEDDLDAIIRRCDTDEDEQISYQEFIDVAERTQVNPVIRKFATSFGRSSTIRKSPTERVSWRDLYSSYDDRGSRYTHSRHRTLLNQPNKYRFPEEYSSYYEPGRLSWKHLNSSYRTYLRNSKYHNGDLVYDPYEDGAYRYSTLAPTESRRTYIRRSSRSRSKLDNIEDEDSLERVDEPINRKTRTNFRTLSHSIIKNPRSSNRKRLTTSNPWRYSFHDVARTKVVRSPERRSLTRGGYTSTKKNLRDEFDVAEELGEERKTAIKDIRNSSSKKTIRTAHTLRSSEEDQFVESLRDLVTLDKELERAKQALALKTDFTLHDGFRVFDCRDRGEADLDDILDAFNLFKINPDVEEARLFLARYDVNKNNKLSFDEFCDAFIPLHQGTADILKERSEEFPSGYYRRRDEFSNSTIDAFTRVLELHLEVEMNAEVLRQKHEESPYFRYDSAFSTLNKWGDDFVTGKDFKEIFQKYGFDPTNEEMDILLDRFDKDKDGRVSYNEFFDEFAPHSPVKV</sequence>
<proteinExistence type="predicted"/>
<dbReference type="Gene3D" id="1.10.238.10">
    <property type="entry name" value="EF-hand"/>
    <property type="match status" value="4"/>
</dbReference>
<dbReference type="SUPFAM" id="SSF47473">
    <property type="entry name" value="EF-hand"/>
    <property type="match status" value="2"/>
</dbReference>
<evidence type="ECO:0000256" key="2">
    <source>
        <dbReference type="ARBA" id="ARBA00022737"/>
    </source>
</evidence>
<evidence type="ECO:0000313" key="6">
    <source>
        <dbReference type="Proteomes" id="UP001295684"/>
    </source>
</evidence>